<name>A0AAD6ZGU6_9AGAR</name>
<feature type="region of interest" description="Disordered" evidence="2">
    <location>
        <begin position="1002"/>
        <end position="1082"/>
    </location>
</feature>
<comment type="caution">
    <text evidence="4">The sequence shown here is derived from an EMBL/GenBank/DDBJ whole genome shotgun (WGS) entry which is preliminary data.</text>
</comment>
<evidence type="ECO:0000313" key="4">
    <source>
        <dbReference type="EMBL" id="KAJ7321694.1"/>
    </source>
</evidence>
<accession>A0AAD6ZGU6</accession>
<dbReference type="InterPro" id="IPR040521">
    <property type="entry name" value="KDZ"/>
</dbReference>
<dbReference type="EMBL" id="JARIHO010000050">
    <property type="protein sequence ID" value="KAJ7321694.1"/>
    <property type="molecule type" value="Genomic_DNA"/>
</dbReference>
<feature type="compositionally biased region" description="Acidic residues" evidence="2">
    <location>
        <begin position="1060"/>
        <end position="1075"/>
    </location>
</feature>
<protein>
    <recommendedName>
        <fullName evidence="3">CxC2-like cysteine cluster KDZ transposase-associated domain-containing protein</fullName>
    </recommendedName>
</protein>
<gene>
    <name evidence="4" type="ORF">DFH08DRAFT_970059</name>
</gene>
<feature type="domain" description="CxC2-like cysteine cluster KDZ transposase-associated" evidence="3">
    <location>
        <begin position="180"/>
        <end position="288"/>
    </location>
</feature>
<evidence type="ECO:0000256" key="1">
    <source>
        <dbReference type="SAM" id="Coils"/>
    </source>
</evidence>
<dbReference type="Pfam" id="PF18758">
    <property type="entry name" value="KDZ"/>
    <property type="match status" value="1"/>
</dbReference>
<dbReference type="Proteomes" id="UP001218218">
    <property type="component" value="Unassembled WGS sequence"/>
</dbReference>
<dbReference type="PANTHER" id="PTHR33096">
    <property type="entry name" value="CXC2 DOMAIN-CONTAINING PROTEIN"/>
    <property type="match status" value="1"/>
</dbReference>
<proteinExistence type="predicted"/>
<dbReference type="AlphaFoldDB" id="A0AAD6ZGU6"/>
<reference evidence="4" key="1">
    <citation type="submission" date="2023-03" db="EMBL/GenBank/DDBJ databases">
        <title>Massive genome expansion in bonnet fungi (Mycena s.s.) driven by repeated elements and novel gene families across ecological guilds.</title>
        <authorList>
            <consortium name="Lawrence Berkeley National Laboratory"/>
            <person name="Harder C.B."/>
            <person name="Miyauchi S."/>
            <person name="Viragh M."/>
            <person name="Kuo A."/>
            <person name="Thoen E."/>
            <person name="Andreopoulos B."/>
            <person name="Lu D."/>
            <person name="Skrede I."/>
            <person name="Drula E."/>
            <person name="Henrissat B."/>
            <person name="Morin E."/>
            <person name="Kohler A."/>
            <person name="Barry K."/>
            <person name="LaButti K."/>
            <person name="Morin E."/>
            <person name="Salamov A."/>
            <person name="Lipzen A."/>
            <person name="Mereny Z."/>
            <person name="Hegedus B."/>
            <person name="Baldrian P."/>
            <person name="Stursova M."/>
            <person name="Weitz H."/>
            <person name="Taylor A."/>
            <person name="Grigoriev I.V."/>
            <person name="Nagy L.G."/>
            <person name="Martin F."/>
            <person name="Kauserud H."/>
        </authorList>
    </citation>
    <scope>NUCLEOTIDE SEQUENCE</scope>
    <source>
        <strain evidence="4">CBHHK002</strain>
    </source>
</reference>
<keyword evidence="5" id="KW-1185">Reference proteome</keyword>
<sequence>MKKTSGPSRKRTKNVYSLRDFGHSLQEAPRSTPVARAGNLSADGRHADIQHIPLESQSRPSSSATPPVNYDDDWLDMPSEVNNMEPMSGVRKRKWYATTDDALRHWVANFRDAYLRVLVTREGRMGQDSACSCGEHAKYRCTECFGGRMYCQGCIMEVHRLRPLCRIEGWNGTFFDRKELRSLGLRVQLGHTDNQRSPRAHPGHDKFVVVAPNELHHVAVDFCQCRLSSSAHRWEQLLSYGWYPATPDNPQSAVTISTLWLFHAVSLQGKTTVYHFFNTLAKITDNTGSHTFKRRYQLVLRVVRQWRNLRALKRGGMGNDPDRTTAETREGELAVECIACPKPGVNLPEGWEKAPPEMQYLYAIFLAIDACFRLKRKKVSSWSADPSIQDGWAYFVRHLEYSEFVKLLGEQKEMSTCTGLAALDHANTKYSQGYAATGCGMITCGHHEIVPKNGVADLQAGEKYGNMDYVVASAWRHLRTLRFFLLSYDIMCQWVKNLKERLLKMPPALRIRLADYVLKFVIPKLHILGHLKLCQELFSLLYTLGAAQADMEGIERIWSSSGLMGASTREMGPGSRQDTLDNFWHYWNWNKVVGMGLTLCTRFLKATKELARQKATLEEFSEHQQEEVPIWRKAVDDFEMGASPVNPYQLPPSGPMLREVELELAREEQVKERNSATVPGDVEETMTQFLMLGLEIEGQQRQLAADMLQNRSPTAKELTEFRKYSPGALQHLATATSAADAADAAEAERTPLLLPSAWLRDGQCSESLDLIRHGLTVKKRLQTYKKLNARRQHQNTRSRGLVDNQQRKIDLAAGTYRQAHSARLALAHAAGPSDWRLLDKGDLRMLEDEEEARNRKQQAMKGKRKEAAQLDENGEVRGIPGMGEKTRLISWIWFSAWQSGGIMQENMHEGVRVEWCKAYAQVKRWKEEVLLLQEEMVRCLCTLEWQATVWDERAKAEHYRGKIVYGAIHLEGAIALAGRQAALRRKLSHRFRQLWSSLTSAIEGSSAAASDESSGVDEPDSAHGNGSDVDSGEEDEEPAARRDQTPGGQADAGGSNAEGAGEDEEEGSADTDGEEIATRVAQMNELLAIQSASTREYKDDF</sequence>
<keyword evidence="1" id="KW-0175">Coiled coil</keyword>
<dbReference type="Pfam" id="PF18803">
    <property type="entry name" value="CxC2"/>
    <property type="match status" value="1"/>
</dbReference>
<feature type="compositionally biased region" description="Low complexity" evidence="2">
    <location>
        <begin position="1002"/>
        <end position="1013"/>
    </location>
</feature>
<evidence type="ECO:0000313" key="5">
    <source>
        <dbReference type="Proteomes" id="UP001218218"/>
    </source>
</evidence>
<dbReference type="PANTHER" id="PTHR33096:SF1">
    <property type="entry name" value="CXC1-LIKE CYSTEINE CLUSTER ASSOCIATED WITH KDZ TRANSPOSASES DOMAIN-CONTAINING PROTEIN"/>
    <property type="match status" value="1"/>
</dbReference>
<dbReference type="InterPro" id="IPR041457">
    <property type="entry name" value="CxC2_KDZ-assoc"/>
</dbReference>
<feature type="coiled-coil region" evidence="1">
    <location>
        <begin position="846"/>
        <end position="873"/>
    </location>
</feature>
<feature type="compositionally biased region" description="Basic residues" evidence="2">
    <location>
        <begin position="1"/>
        <end position="13"/>
    </location>
</feature>
<evidence type="ECO:0000259" key="3">
    <source>
        <dbReference type="Pfam" id="PF18803"/>
    </source>
</evidence>
<feature type="region of interest" description="Disordered" evidence="2">
    <location>
        <begin position="1"/>
        <end position="44"/>
    </location>
</feature>
<organism evidence="4 5">
    <name type="scientific">Mycena albidolilacea</name>
    <dbReference type="NCBI Taxonomy" id="1033008"/>
    <lineage>
        <taxon>Eukaryota</taxon>
        <taxon>Fungi</taxon>
        <taxon>Dikarya</taxon>
        <taxon>Basidiomycota</taxon>
        <taxon>Agaricomycotina</taxon>
        <taxon>Agaricomycetes</taxon>
        <taxon>Agaricomycetidae</taxon>
        <taxon>Agaricales</taxon>
        <taxon>Marasmiineae</taxon>
        <taxon>Mycenaceae</taxon>
        <taxon>Mycena</taxon>
    </lineage>
</organism>
<evidence type="ECO:0000256" key="2">
    <source>
        <dbReference type="SAM" id="MobiDB-lite"/>
    </source>
</evidence>